<sequence>MDIAASLDHLSKHGFVVEEHARPDGSRHWFVFNPKSPFFFENDGSPDIFDDRGLVFWVQHVMLPVWEAGEETNLLPDATQI</sequence>
<keyword evidence="2" id="KW-1185">Reference proteome</keyword>
<dbReference type="EMBL" id="JADIKI010000023">
    <property type="protein sequence ID" value="MFK2855404.1"/>
    <property type="molecule type" value="Genomic_DNA"/>
</dbReference>
<organism evidence="1 2">
    <name type="scientific">Dyella humi</name>
    <dbReference type="NCBI Taxonomy" id="1770547"/>
    <lineage>
        <taxon>Bacteria</taxon>
        <taxon>Pseudomonadati</taxon>
        <taxon>Pseudomonadota</taxon>
        <taxon>Gammaproteobacteria</taxon>
        <taxon>Lysobacterales</taxon>
        <taxon>Rhodanobacteraceae</taxon>
        <taxon>Dyella</taxon>
    </lineage>
</organism>
<protein>
    <submittedName>
        <fullName evidence="1">Uncharacterized protein</fullName>
    </submittedName>
</protein>
<gene>
    <name evidence="1" type="ORF">ISP18_12450</name>
</gene>
<dbReference type="Proteomes" id="UP001620409">
    <property type="component" value="Unassembled WGS sequence"/>
</dbReference>
<comment type="caution">
    <text evidence="1">The sequence shown here is derived from an EMBL/GenBank/DDBJ whole genome shotgun (WGS) entry which is preliminary data.</text>
</comment>
<name>A0ABW8IL00_9GAMM</name>
<evidence type="ECO:0000313" key="2">
    <source>
        <dbReference type="Proteomes" id="UP001620409"/>
    </source>
</evidence>
<proteinExistence type="predicted"/>
<evidence type="ECO:0000313" key="1">
    <source>
        <dbReference type="EMBL" id="MFK2855404.1"/>
    </source>
</evidence>
<dbReference type="RefSeq" id="WP_380012197.1">
    <property type="nucleotide sequence ID" value="NZ_JADIKI010000023.1"/>
</dbReference>
<reference evidence="1 2" key="1">
    <citation type="submission" date="2020-10" db="EMBL/GenBank/DDBJ databases">
        <title>Phylogeny of dyella-like bacteria.</title>
        <authorList>
            <person name="Fu J."/>
        </authorList>
    </citation>
    <scope>NUCLEOTIDE SEQUENCE [LARGE SCALE GENOMIC DNA]</scope>
    <source>
        <strain evidence="1 2">DHG40</strain>
    </source>
</reference>
<accession>A0ABW8IL00</accession>